<sequence length="504" mass="55384">MLESYVKQILNAKVYEAAIETPLDEASSLSARIGNRILIKREDLQPVFSFKLRGAYNKMAHLTEAQKKAGVICASAGNHAQGIAEAARLMKVKATIVMPVTTPDIKVNSVRARGGKVVLFGDSFDVAFAHAIKLQEEQGLTFVHPYDDELVIAGQGTVAREIIHQIGSNNLDAIFVPVGGGGLAAGIAAYVKYLRPDIKVIGVEYEESACLAAALKSGKRSTLKEVGLFADGIAVAQIGKETFKILKYHIDEVITVSADQICASIKDIFDDTRSVAEPAGATALAGMKKYIDRESAQGQTFISICSGANMNFDRLRYVAERAQVGEHHEAIFAVTINEKPGSFKRFISHLGKRSVTEFNYRYNDSKDAQIFVGIKISSDEERSDLLQRLTDDGYAVLDLTHNEAAKTHVRHMVGGHAPQAQDERLYRFEFPERPGALLKFLNALGGHWNISLFHYRNHGAAYGKVLSGVQVPKSDLKAFKKELDNLGYRYWDETDNPVYSAFLG</sequence>
<dbReference type="RefSeq" id="WP_290283224.1">
    <property type="nucleotide sequence ID" value="NZ_JAUFQI010000001.1"/>
</dbReference>
<reference evidence="15" key="1">
    <citation type="journal article" date="2019" name="Int. J. Syst. Evol. Microbiol.">
        <title>The Global Catalogue of Microorganisms (GCM) 10K type strain sequencing project: providing services to taxonomists for standard genome sequencing and annotation.</title>
        <authorList>
            <consortium name="The Broad Institute Genomics Platform"/>
            <consortium name="The Broad Institute Genome Sequencing Center for Infectious Disease"/>
            <person name="Wu L."/>
            <person name="Ma J."/>
        </authorList>
    </citation>
    <scope>NUCLEOTIDE SEQUENCE [LARGE SCALE GENOMIC DNA]</scope>
    <source>
        <strain evidence="15">CECT 8288</strain>
    </source>
</reference>
<dbReference type="InterPro" id="IPR005787">
    <property type="entry name" value="Thr_deHydtase_biosynth"/>
</dbReference>
<dbReference type="InterPro" id="IPR001926">
    <property type="entry name" value="TrpB-like_PALP"/>
</dbReference>
<comment type="cofactor">
    <cofactor evidence="2 12">
        <name>pyridoxal 5'-phosphate</name>
        <dbReference type="ChEBI" id="CHEBI:597326"/>
    </cofactor>
</comment>
<dbReference type="CDD" id="cd04906">
    <property type="entry name" value="ACT_ThrD-I_1"/>
    <property type="match status" value="1"/>
</dbReference>
<dbReference type="CDD" id="cd04907">
    <property type="entry name" value="ACT_ThrD-I_2"/>
    <property type="match status" value="1"/>
</dbReference>
<evidence type="ECO:0000256" key="10">
    <source>
        <dbReference type="ARBA" id="ARBA00023304"/>
    </source>
</evidence>
<dbReference type="InterPro" id="IPR050147">
    <property type="entry name" value="Ser/Thr_Dehydratase"/>
</dbReference>
<evidence type="ECO:0000256" key="4">
    <source>
        <dbReference type="ARBA" id="ARBA00010869"/>
    </source>
</evidence>
<evidence type="ECO:0000256" key="9">
    <source>
        <dbReference type="ARBA" id="ARBA00023239"/>
    </source>
</evidence>
<dbReference type="CDD" id="cd01562">
    <property type="entry name" value="Thr-dehyd"/>
    <property type="match status" value="1"/>
</dbReference>
<protein>
    <recommendedName>
        <fullName evidence="12">L-threonine dehydratase</fullName>
        <ecNumber evidence="12">4.3.1.19</ecNumber>
    </recommendedName>
    <alternativeName>
        <fullName evidence="12">Threonine deaminase</fullName>
    </alternativeName>
</protein>
<accession>A0ABV7WV49</accession>
<gene>
    <name evidence="12 14" type="primary">ilvA</name>
    <name evidence="14" type="ORF">ACFOND_15870</name>
</gene>
<keyword evidence="8 12" id="KW-0663">Pyridoxal phosphate</keyword>
<keyword evidence="5 12" id="KW-0028">Amino-acid biosynthesis</keyword>
<evidence type="ECO:0000256" key="8">
    <source>
        <dbReference type="ARBA" id="ARBA00022898"/>
    </source>
</evidence>
<dbReference type="SUPFAM" id="SSF53686">
    <property type="entry name" value="Tryptophan synthase beta subunit-like PLP-dependent enzymes"/>
    <property type="match status" value="1"/>
</dbReference>
<feature type="domain" description="ACT-like" evidence="13">
    <location>
        <begin position="330"/>
        <end position="401"/>
    </location>
</feature>
<evidence type="ECO:0000256" key="7">
    <source>
        <dbReference type="ARBA" id="ARBA00022737"/>
    </source>
</evidence>
<dbReference type="Pfam" id="PF00585">
    <property type="entry name" value="Thr_dehydrat_C"/>
    <property type="match status" value="2"/>
</dbReference>
<feature type="domain" description="ACT-like" evidence="13">
    <location>
        <begin position="424"/>
        <end position="495"/>
    </location>
</feature>
<dbReference type="Gene3D" id="3.40.50.1100">
    <property type="match status" value="2"/>
</dbReference>
<dbReference type="GO" id="GO:0004794">
    <property type="term" value="F:threonine deaminase activity"/>
    <property type="evidence" value="ECO:0007669"/>
    <property type="project" value="UniProtKB-EC"/>
</dbReference>
<comment type="caution">
    <text evidence="14">The sequence shown here is derived from an EMBL/GenBank/DDBJ whole genome shotgun (WGS) entry which is preliminary data.</text>
</comment>
<dbReference type="InterPro" id="IPR036052">
    <property type="entry name" value="TrpB-like_PALP_sf"/>
</dbReference>
<dbReference type="InterPro" id="IPR045865">
    <property type="entry name" value="ACT-like_dom_sf"/>
</dbReference>
<dbReference type="EMBL" id="JBHRYN010000069">
    <property type="protein sequence ID" value="MFC3703107.1"/>
    <property type="molecule type" value="Genomic_DNA"/>
</dbReference>
<keyword evidence="10 12" id="KW-0100">Branched-chain amino acid biosynthesis</keyword>
<evidence type="ECO:0000256" key="5">
    <source>
        <dbReference type="ARBA" id="ARBA00022605"/>
    </source>
</evidence>
<comment type="function">
    <text evidence="11 12">Catalyzes the anaerobic formation of alpha-ketobutyrate and ammonia from threonine in a two-step reaction. The first step involved a dehydration of threonine and a production of enamine intermediates (aminocrotonate), which tautomerizes to its imine form (iminobutyrate). Both intermediates are unstable and short-lived. The second step is the nonenzymatic hydrolysis of the enamine/imine intermediates to form 2-ketobutyrate and free ammonia. In the low water environment of the cell, the second step is accelerated by RidA.</text>
</comment>
<organism evidence="14 15">
    <name type="scientific">Reinekea marina</name>
    <dbReference type="NCBI Taxonomy" id="1310421"/>
    <lineage>
        <taxon>Bacteria</taxon>
        <taxon>Pseudomonadati</taxon>
        <taxon>Pseudomonadota</taxon>
        <taxon>Gammaproteobacteria</taxon>
        <taxon>Oceanospirillales</taxon>
        <taxon>Saccharospirillaceae</taxon>
        <taxon>Reinekea</taxon>
    </lineage>
</organism>
<evidence type="ECO:0000259" key="13">
    <source>
        <dbReference type="PROSITE" id="PS51672"/>
    </source>
</evidence>
<evidence type="ECO:0000256" key="12">
    <source>
        <dbReference type="RuleBase" id="RU362012"/>
    </source>
</evidence>
<comment type="similarity">
    <text evidence="4 12">Belongs to the serine/threonine dehydratase family.</text>
</comment>
<dbReference type="PANTHER" id="PTHR48078">
    <property type="entry name" value="THREONINE DEHYDRATASE, MITOCHONDRIAL-RELATED"/>
    <property type="match status" value="1"/>
</dbReference>
<keyword evidence="9 12" id="KW-0456">Lyase</keyword>
<evidence type="ECO:0000256" key="1">
    <source>
        <dbReference type="ARBA" id="ARBA00001274"/>
    </source>
</evidence>
<proteinExistence type="inferred from homology"/>
<dbReference type="InterPro" id="IPR000634">
    <property type="entry name" value="Ser/Thr_deHydtase_PyrdxlP-BS"/>
</dbReference>
<dbReference type="PROSITE" id="PS00165">
    <property type="entry name" value="DEHYDRATASE_SER_THR"/>
    <property type="match status" value="1"/>
</dbReference>
<comment type="catalytic activity">
    <reaction evidence="1 12">
        <text>L-threonine = 2-oxobutanoate + NH4(+)</text>
        <dbReference type="Rhea" id="RHEA:22108"/>
        <dbReference type="ChEBI" id="CHEBI:16763"/>
        <dbReference type="ChEBI" id="CHEBI:28938"/>
        <dbReference type="ChEBI" id="CHEBI:57926"/>
        <dbReference type="EC" id="4.3.1.19"/>
    </reaction>
</comment>
<keyword evidence="15" id="KW-1185">Reference proteome</keyword>
<dbReference type="NCBIfam" id="TIGR01124">
    <property type="entry name" value="ilvA_2Cterm"/>
    <property type="match status" value="1"/>
</dbReference>
<dbReference type="NCBIfam" id="NF009130">
    <property type="entry name" value="PRK12483.1"/>
    <property type="match status" value="1"/>
</dbReference>
<evidence type="ECO:0000256" key="11">
    <source>
        <dbReference type="ARBA" id="ARBA00025527"/>
    </source>
</evidence>
<keyword evidence="7" id="KW-0677">Repeat</keyword>
<evidence type="ECO:0000313" key="15">
    <source>
        <dbReference type="Proteomes" id="UP001595710"/>
    </source>
</evidence>
<dbReference type="PROSITE" id="PS51672">
    <property type="entry name" value="ACT_LIKE"/>
    <property type="match status" value="2"/>
</dbReference>
<dbReference type="InterPro" id="IPR001721">
    <property type="entry name" value="TD_ACT-like"/>
</dbReference>
<comment type="subunit">
    <text evidence="12">Homotetramer.</text>
</comment>
<comment type="pathway">
    <text evidence="3 12">Amino-acid biosynthesis; L-isoleucine biosynthesis; 2-oxobutanoate from L-threonine: step 1/1.</text>
</comment>
<dbReference type="NCBIfam" id="NF006674">
    <property type="entry name" value="PRK09224.1"/>
    <property type="match status" value="1"/>
</dbReference>
<dbReference type="Gene3D" id="3.40.1020.10">
    <property type="entry name" value="Biosynthetic Threonine Deaminase, Domain 3"/>
    <property type="match status" value="1"/>
</dbReference>
<dbReference type="EC" id="4.3.1.19" evidence="12"/>
<dbReference type="SUPFAM" id="SSF55021">
    <property type="entry name" value="ACT-like"/>
    <property type="match status" value="1"/>
</dbReference>
<dbReference type="Proteomes" id="UP001595710">
    <property type="component" value="Unassembled WGS sequence"/>
</dbReference>
<name>A0ABV7WV49_9GAMM</name>
<evidence type="ECO:0000256" key="6">
    <source>
        <dbReference type="ARBA" id="ARBA00022624"/>
    </source>
</evidence>
<dbReference type="PANTHER" id="PTHR48078:SF11">
    <property type="entry name" value="THREONINE DEHYDRATASE, MITOCHONDRIAL"/>
    <property type="match status" value="1"/>
</dbReference>
<dbReference type="Pfam" id="PF00291">
    <property type="entry name" value="PALP"/>
    <property type="match status" value="1"/>
</dbReference>
<evidence type="ECO:0000256" key="3">
    <source>
        <dbReference type="ARBA" id="ARBA00004810"/>
    </source>
</evidence>
<evidence type="ECO:0000313" key="14">
    <source>
        <dbReference type="EMBL" id="MFC3703107.1"/>
    </source>
</evidence>
<evidence type="ECO:0000256" key="2">
    <source>
        <dbReference type="ARBA" id="ARBA00001933"/>
    </source>
</evidence>
<dbReference type="InterPro" id="IPR038110">
    <property type="entry name" value="TD_ACT-like_sf"/>
</dbReference>
<keyword evidence="6 12" id="KW-0412">Isoleucine biosynthesis</keyword>